<keyword evidence="7" id="KW-0378">Hydrolase</keyword>
<keyword evidence="5" id="KW-1133">Transmembrane helix</keyword>
<dbReference type="PANTHER" id="PTHR45856:SF25">
    <property type="entry name" value="FUNGAL LIPASE-LIKE DOMAIN-CONTAINING PROTEIN"/>
    <property type="match status" value="1"/>
</dbReference>
<dbReference type="GO" id="GO:0016787">
    <property type="term" value="F:hydrolase activity"/>
    <property type="evidence" value="ECO:0007669"/>
    <property type="project" value="UniProtKB-KW"/>
</dbReference>
<evidence type="ECO:0000313" key="8">
    <source>
        <dbReference type="Proteomes" id="UP001150266"/>
    </source>
</evidence>
<dbReference type="PANTHER" id="PTHR45856">
    <property type="entry name" value="ALPHA/BETA-HYDROLASES SUPERFAMILY PROTEIN"/>
    <property type="match status" value="1"/>
</dbReference>
<evidence type="ECO:0000256" key="1">
    <source>
        <dbReference type="ARBA" id="ARBA00023157"/>
    </source>
</evidence>
<dbReference type="InterPro" id="IPR029058">
    <property type="entry name" value="AB_hydrolase_fold"/>
</dbReference>
<keyword evidence="5" id="KW-0812">Transmembrane</keyword>
<comment type="similarity">
    <text evidence="2">Belongs to the AB hydrolase superfamily. Lipase family. Class 3 subfamily.</text>
</comment>
<organism evidence="7 8">
    <name type="scientific">Lentinula aciculospora</name>
    <dbReference type="NCBI Taxonomy" id="153920"/>
    <lineage>
        <taxon>Eukaryota</taxon>
        <taxon>Fungi</taxon>
        <taxon>Dikarya</taxon>
        <taxon>Basidiomycota</taxon>
        <taxon>Agaricomycotina</taxon>
        <taxon>Agaricomycetes</taxon>
        <taxon>Agaricomycetidae</taxon>
        <taxon>Agaricales</taxon>
        <taxon>Marasmiineae</taxon>
        <taxon>Omphalotaceae</taxon>
        <taxon>Lentinula</taxon>
    </lineage>
</organism>
<proteinExistence type="inferred from homology"/>
<dbReference type="EMBL" id="JAOTPV010000014">
    <property type="protein sequence ID" value="KAJ4475753.1"/>
    <property type="molecule type" value="Genomic_DNA"/>
</dbReference>
<dbReference type="InterPro" id="IPR051218">
    <property type="entry name" value="Sec_MonoDiacylglyc_Lipase"/>
</dbReference>
<comment type="caution">
    <text evidence="7">The sequence shown here is derived from an EMBL/GenBank/DDBJ whole genome shotgun (WGS) entry which is preliminary data.</text>
</comment>
<comment type="catalytic activity">
    <reaction evidence="3">
        <text>a diacylglycerol + H2O = a monoacylglycerol + a fatty acid + H(+)</text>
        <dbReference type="Rhea" id="RHEA:32731"/>
        <dbReference type="ChEBI" id="CHEBI:15377"/>
        <dbReference type="ChEBI" id="CHEBI:15378"/>
        <dbReference type="ChEBI" id="CHEBI:17408"/>
        <dbReference type="ChEBI" id="CHEBI:18035"/>
        <dbReference type="ChEBI" id="CHEBI:28868"/>
    </reaction>
</comment>
<keyword evidence="8" id="KW-1185">Reference proteome</keyword>
<dbReference type="GO" id="GO:0006629">
    <property type="term" value="P:lipid metabolic process"/>
    <property type="evidence" value="ECO:0007669"/>
    <property type="project" value="InterPro"/>
</dbReference>
<evidence type="ECO:0000313" key="7">
    <source>
        <dbReference type="EMBL" id="KAJ4475753.1"/>
    </source>
</evidence>
<keyword evidence="5" id="KW-0472">Membrane</keyword>
<comment type="catalytic activity">
    <reaction evidence="4">
        <text>a monoacylglycerol + H2O = glycerol + a fatty acid + H(+)</text>
        <dbReference type="Rhea" id="RHEA:15245"/>
        <dbReference type="ChEBI" id="CHEBI:15377"/>
        <dbReference type="ChEBI" id="CHEBI:15378"/>
        <dbReference type="ChEBI" id="CHEBI:17408"/>
        <dbReference type="ChEBI" id="CHEBI:17754"/>
        <dbReference type="ChEBI" id="CHEBI:28868"/>
    </reaction>
</comment>
<dbReference type="Pfam" id="PF01764">
    <property type="entry name" value="Lipase_3"/>
    <property type="match status" value="1"/>
</dbReference>
<accession>A0A9W9A6R6</accession>
<protein>
    <submittedName>
        <fullName evidence="7">Alpha/Beta hydrolase protein</fullName>
    </submittedName>
</protein>
<dbReference type="AlphaFoldDB" id="A0A9W9A6R6"/>
<keyword evidence="1" id="KW-1015">Disulfide bond</keyword>
<dbReference type="Gene3D" id="3.40.50.1820">
    <property type="entry name" value="alpha/beta hydrolase"/>
    <property type="match status" value="1"/>
</dbReference>
<dbReference type="InterPro" id="IPR002921">
    <property type="entry name" value="Fungal_lipase-type"/>
</dbReference>
<reference evidence="7" key="1">
    <citation type="submission" date="2022-08" db="EMBL/GenBank/DDBJ databases">
        <title>A Global Phylogenomic Analysis of the Shiitake Genus Lentinula.</title>
        <authorList>
            <consortium name="DOE Joint Genome Institute"/>
            <person name="Sierra-Patev S."/>
            <person name="Min B."/>
            <person name="Naranjo-Ortiz M."/>
            <person name="Looney B."/>
            <person name="Konkel Z."/>
            <person name="Slot J.C."/>
            <person name="Sakamoto Y."/>
            <person name="Steenwyk J.L."/>
            <person name="Rokas A."/>
            <person name="Carro J."/>
            <person name="Camarero S."/>
            <person name="Ferreira P."/>
            <person name="Molpeceres G."/>
            <person name="Ruiz-Duenas F.J."/>
            <person name="Serrano A."/>
            <person name="Henrissat B."/>
            <person name="Drula E."/>
            <person name="Hughes K.W."/>
            <person name="Mata J.L."/>
            <person name="Ishikawa N.K."/>
            <person name="Vargas-Isla R."/>
            <person name="Ushijima S."/>
            <person name="Smith C.A."/>
            <person name="Ahrendt S."/>
            <person name="Andreopoulos W."/>
            <person name="He G."/>
            <person name="Labutti K."/>
            <person name="Lipzen A."/>
            <person name="Ng V."/>
            <person name="Riley R."/>
            <person name="Sandor L."/>
            <person name="Barry K."/>
            <person name="Martinez A.T."/>
            <person name="Xiao Y."/>
            <person name="Gibbons J.G."/>
            <person name="Terashima K."/>
            <person name="Grigoriev I.V."/>
            <person name="Hibbett D.S."/>
        </authorList>
    </citation>
    <scope>NUCLEOTIDE SEQUENCE</scope>
    <source>
        <strain evidence="7">JLM2183</strain>
    </source>
</reference>
<evidence type="ECO:0000256" key="4">
    <source>
        <dbReference type="ARBA" id="ARBA00048461"/>
    </source>
</evidence>
<dbReference type="Proteomes" id="UP001150266">
    <property type="component" value="Unassembled WGS sequence"/>
</dbReference>
<evidence type="ECO:0000256" key="5">
    <source>
        <dbReference type="SAM" id="Phobius"/>
    </source>
</evidence>
<evidence type="ECO:0000259" key="6">
    <source>
        <dbReference type="Pfam" id="PF01764"/>
    </source>
</evidence>
<dbReference type="OrthoDB" id="426718at2759"/>
<name>A0A9W9A6R6_9AGAR</name>
<evidence type="ECO:0000256" key="3">
    <source>
        <dbReference type="ARBA" id="ARBA00047591"/>
    </source>
</evidence>
<dbReference type="SUPFAM" id="SSF53474">
    <property type="entry name" value="alpha/beta-Hydrolases"/>
    <property type="match status" value="1"/>
</dbReference>
<gene>
    <name evidence="7" type="ORF">J3R30DRAFT_3502483</name>
</gene>
<feature type="transmembrane region" description="Helical" evidence="5">
    <location>
        <begin position="79"/>
        <end position="103"/>
    </location>
</feature>
<feature type="transmembrane region" description="Helical" evidence="5">
    <location>
        <begin position="34"/>
        <end position="59"/>
    </location>
</feature>
<feature type="domain" description="Fungal lipase-type" evidence="6">
    <location>
        <begin position="192"/>
        <end position="338"/>
    </location>
</feature>
<evidence type="ECO:0000256" key="2">
    <source>
        <dbReference type="ARBA" id="ARBA00043996"/>
    </source>
</evidence>
<dbReference type="CDD" id="cd00519">
    <property type="entry name" value="Lipase_3"/>
    <property type="match status" value="1"/>
</dbReference>
<sequence>MLIYGKSRCILIPQGPSLDHCPTTLSFCRKALPFLILFVLSHSTFIPPSTLPFPLFFLISRLVLLRQRIMTFPNLPLPILKSVLFIFILLICITHSTIAVPVLQRSQSFPLPDTALTNTLPTSLDSSFISSTLLRPALFSRAILCGEENVMKWECGPCKALGKDVKPIKWGGDNQAVPNYLIAYDELTKSLVVAHRGTSAKSILSMANDVWIHRVALDASIFTNQKKSGEITVHYGFQNAFKQSIGVIIGEIKRTLEQHKFDIQSLIFTGHSQGAAITLLGSLKAHQVFGPSINLKVITFGLPRVGNQPFADYVDSTLGANFYRVTDRMDPVVILPPRALGFQHPSGEIHILEVSQAGEAKIVACPGQENEHCSAGHSISKAGLSDHRGPYFHDVEFTCPEKHNKPVVKL</sequence>